<organism evidence="3 4">
    <name type="scientific">Actinomadura macrotermitis</name>
    <dbReference type="NCBI Taxonomy" id="2585200"/>
    <lineage>
        <taxon>Bacteria</taxon>
        <taxon>Bacillati</taxon>
        <taxon>Actinomycetota</taxon>
        <taxon>Actinomycetes</taxon>
        <taxon>Streptosporangiales</taxon>
        <taxon>Thermomonosporaceae</taxon>
        <taxon>Actinomadura</taxon>
    </lineage>
</organism>
<dbReference type="InterPro" id="IPR000073">
    <property type="entry name" value="AB_hydrolase_1"/>
</dbReference>
<name>A0A7K0BWC6_9ACTN</name>
<dbReference type="Gene3D" id="3.40.50.1820">
    <property type="entry name" value="alpha/beta hydrolase"/>
    <property type="match status" value="1"/>
</dbReference>
<dbReference type="GO" id="GO:0016020">
    <property type="term" value="C:membrane"/>
    <property type="evidence" value="ECO:0007669"/>
    <property type="project" value="TreeGrafter"/>
</dbReference>
<dbReference type="AlphaFoldDB" id="A0A7K0BWC6"/>
<dbReference type="PANTHER" id="PTHR43798">
    <property type="entry name" value="MONOACYLGLYCEROL LIPASE"/>
    <property type="match status" value="1"/>
</dbReference>
<evidence type="ECO:0000259" key="2">
    <source>
        <dbReference type="Pfam" id="PF00561"/>
    </source>
</evidence>
<evidence type="ECO:0000313" key="4">
    <source>
        <dbReference type="Proteomes" id="UP000487268"/>
    </source>
</evidence>
<evidence type="ECO:0000256" key="1">
    <source>
        <dbReference type="ARBA" id="ARBA00022801"/>
    </source>
</evidence>
<accession>A0A7K0BWC6</accession>
<dbReference type="Proteomes" id="UP000487268">
    <property type="component" value="Unassembled WGS sequence"/>
</dbReference>
<dbReference type="EMBL" id="WEGH01000002">
    <property type="protein sequence ID" value="MQY05202.1"/>
    <property type="molecule type" value="Genomic_DNA"/>
</dbReference>
<dbReference type="InterPro" id="IPR050266">
    <property type="entry name" value="AB_hydrolase_sf"/>
</dbReference>
<sequence>MPATSVRLARTVTGSGPGLAVAHGAGGGFQANFGPILDTLAARHTVVGVDYPGTGATPRADGPLDLDDLADELVAAAVETGLERFAVAGYSLGGMVAVRAAARHPGRVSALVLSASMAAADNRLRLITEVWARLHRAGDPDALARFLVPLALGPDALAALTPERLERVVAGTAATIPPGTAEHADLAGRADVRADLAAITAPTLVVSTTADRLVPPALHRELAAGIPGARLAELDSGHLPFAERPAEWAELTNGFLAEAAG</sequence>
<dbReference type="PRINTS" id="PR00111">
    <property type="entry name" value="ABHYDROLASE"/>
</dbReference>
<gene>
    <name evidence="3" type="primary">rutD_2</name>
    <name evidence="3" type="ORF">ACRB68_32730</name>
</gene>
<dbReference type="InterPro" id="IPR029058">
    <property type="entry name" value="AB_hydrolase_fold"/>
</dbReference>
<dbReference type="Pfam" id="PF00561">
    <property type="entry name" value="Abhydrolase_1"/>
    <property type="match status" value="1"/>
</dbReference>
<dbReference type="GO" id="GO:0016787">
    <property type="term" value="F:hydrolase activity"/>
    <property type="evidence" value="ECO:0007669"/>
    <property type="project" value="UniProtKB-KW"/>
</dbReference>
<dbReference type="EC" id="3.5.1.-" evidence="3"/>
<keyword evidence="1 3" id="KW-0378">Hydrolase</keyword>
<feature type="domain" description="AB hydrolase-1" evidence="2">
    <location>
        <begin position="22"/>
        <end position="245"/>
    </location>
</feature>
<reference evidence="3 4" key="1">
    <citation type="submission" date="2019-10" db="EMBL/GenBank/DDBJ databases">
        <title>Actinomadura rubteroloni sp. nov. and Actinomadura macrotermitis sp. nov., isolated from the gut of fungus growing-termite Macrotermes natalensis.</title>
        <authorList>
            <person name="Benndorf R."/>
            <person name="Martin K."/>
            <person name="Kuefner M."/>
            <person name="De Beer W."/>
            <person name="Kaster A.-K."/>
            <person name="Vollmers J."/>
            <person name="Poulsen M."/>
            <person name="Beemelmanns C."/>
        </authorList>
    </citation>
    <scope>NUCLEOTIDE SEQUENCE [LARGE SCALE GENOMIC DNA]</scope>
    <source>
        <strain evidence="3 4">RB68</strain>
    </source>
</reference>
<keyword evidence="4" id="KW-1185">Reference proteome</keyword>
<dbReference type="PANTHER" id="PTHR43798:SF31">
    <property type="entry name" value="AB HYDROLASE SUPERFAMILY PROTEIN YCLE"/>
    <property type="match status" value="1"/>
</dbReference>
<proteinExistence type="predicted"/>
<comment type="caution">
    <text evidence="3">The sequence shown here is derived from an EMBL/GenBank/DDBJ whole genome shotgun (WGS) entry which is preliminary data.</text>
</comment>
<dbReference type="OrthoDB" id="4944883at2"/>
<protein>
    <submittedName>
        <fullName evidence="3">Putative aminoacrylate hydrolase RutD</fullName>
        <ecNumber evidence="3">3.5.1.-</ecNumber>
    </submittedName>
</protein>
<dbReference type="SUPFAM" id="SSF53474">
    <property type="entry name" value="alpha/beta-Hydrolases"/>
    <property type="match status" value="1"/>
</dbReference>
<evidence type="ECO:0000313" key="3">
    <source>
        <dbReference type="EMBL" id="MQY05202.1"/>
    </source>
</evidence>
<dbReference type="RefSeq" id="WP_153533303.1">
    <property type="nucleotide sequence ID" value="NZ_WEGH01000002.1"/>
</dbReference>